<evidence type="ECO:0000256" key="8">
    <source>
        <dbReference type="ARBA" id="ARBA00022490"/>
    </source>
</evidence>
<feature type="domain" description="RNase H type-2" evidence="18">
    <location>
        <begin position="46"/>
        <end position="234"/>
    </location>
</feature>
<comment type="subcellular location">
    <subcellularLocation>
        <location evidence="4 14">Cytoplasm</location>
    </subcellularLocation>
</comment>
<comment type="cofactor">
    <cofactor evidence="2">
        <name>Mg(2+)</name>
        <dbReference type="ChEBI" id="CHEBI:18420"/>
    </cofactor>
</comment>
<accession>A0A1G6C7Z8</accession>
<feature type="region of interest" description="Disordered" evidence="17">
    <location>
        <begin position="1"/>
        <end position="30"/>
    </location>
</feature>
<dbReference type="GO" id="GO:0030145">
    <property type="term" value="F:manganese ion binding"/>
    <property type="evidence" value="ECO:0007669"/>
    <property type="project" value="UniProtKB-UniRule"/>
</dbReference>
<dbReference type="SUPFAM" id="SSF53098">
    <property type="entry name" value="Ribonuclease H-like"/>
    <property type="match status" value="1"/>
</dbReference>
<evidence type="ECO:0000313" key="20">
    <source>
        <dbReference type="Proteomes" id="UP000199071"/>
    </source>
</evidence>
<dbReference type="EMBL" id="FMXQ01000004">
    <property type="protein sequence ID" value="SDB28934.1"/>
    <property type="molecule type" value="Genomic_DNA"/>
</dbReference>
<keyword evidence="13 14" id="KW-0464">Manganese</keyword>
<feature type="binding site" evidence="14 15">
    <location>
        <position position="142"/>
    </location>
    <ligand>
        <name>a divalent metal cation</name>
        <dbReference type="ChEBI" id="CHEBI:60240"/>
    </ligand>
</feature>
<evidence type="ECO:0000256" key="3">
    <source>
        <dbReference type="ARBA" id="ARBA00004065"/>
    </source>
</evidence>
<evidence type="ECO:0000256" key="5">
    <source>
        <dbReference type="ARBA" id="ARBA00007383"/>
    </source>
</evidence>
<comment type="catalytic activity">
    <reaction evidence="1 14 15 16">
        <text>Endonucleolytic cleavage to 5'-phosphomonoester.</text>
        <dbReference type="EC" id="3.1.26.4"/>
    </reaction>
</comment>
<dbReference type="STRING" id="665467.SAMN02982931_02165"/>
<evidence type="ECO:0000256" key="4">
    <source>
        <dbReference type="ARBA" id="ARBA00004496"/>
    </source>
</evidence>
<dbReference type="InterPro" id="IPR001352">
    <property type="entry name" value="RNase_HII/HIII"/>
</dbReference>
<dbReference type="AlphaFoldDB" id="A0A1G6C7Z8"/>
<reference evidence="19 20" key="1">
    <citation type="submission" date="2016-10" db="EMBL/GenBank/DDBJ databases">
        <authorList>
            <person name="de Groot N.N."/>
        </authorList>
    </citation>
    <scope>NUCLEOTIDE SEQUENCE [LARGE SCALE GENOMIC DNA]</scope>
    <source>
        <strain evidence="19 20">ATCC 35022</strain>
    </source>
</reference>
<organism evidence="19 20">
    <name type="scientific">Bauldia litoralis</name>
    <dbReference type="NCBI Taxonomy" id="665467"/>
    <lineage>
        <taxon>Bacteria</taxon>
        <taxon>Pseudomonadati</taxon>
        <taxon>Pseudomonadota</taxon>
        <taxon>Alphaproteobacteria</taxon>
        <taxon>Hyphomicrobiales</taxon>
        <taxon>Kaistiaceae</taxon>
        <taxon>Bauldia</taxon>
    </lineage>
</organism>
<dbReference type="GO" id="GO:0004523">
    <property type="term" value="F:RNA-DNA hybrid ribonuclease activity"/>
    <property type="evidence" value="ECO:0007669"/>
    <property type="project" value="UniProtKB-UniRule"/>
</dbReference>
<dbReference type="GO" id="GO:0032299">
    <property type="term" value="C:ribonuclease H2 complex"/>
    <property type="evidence" value="ECO:0007669"/>
    <property type="project" value="TreeGrafter"/>
</dbReference>
<dbReference type="InterPro" id="IPR036397">
    <property type="entry name" value="RNaseH_sf"/>
</dbReference>
<dbReference type="NCBIfam" id="NF000595">
    <property type="entry name" value="PRK00015.1-3"/>
    <property type="match status" value="1"/>
</dbReference>
<evidence type="ECO:0000259" key="18">
    <source>
        <dbReference type="PROSITE" id="PS51975"/>
    </source>
</evidence>
<dbReference type="GO" id="GO:0003723">
    <property type="term" value="F:RNA binding"/>
    <property type="evidence" value="ECO:0007669"/>
    <property type="project" value="UniProtKB-UniRule"/>
</dbReference>
<keyword evidence="10 14" id="KW-0479">Metal-binding</keyword>
<protein>
    <recommendedName>
        <fullName evidence="7 14">Ribonuclease HII</fullName>
        <shortName evidence="14">RNase HII</shortName>
        <ecNumber evidence="6 14">3.1.26.4</ecNumber>
    </recommendedName>
</protein>
<evidence type="ECO:0000256" key="10">
    <source>
        <dbReference type="ARBA" id="ARBA00022723"/>
    </source>
</evidence>
<evidence type="ECO:0000256" key="7">
    <source>
        <dbReference type="ARBA" id="ARBA00019179"/>
    </source>
</evidence>
<comment type="cofactor">
    <cofactor evidence="14 15">
        <name>Mn(2+)</name>
        <dbReference type="ChEBI" id="CHEBI:29035"/>
    </cofactor>
    <cofactor evidence="14 15">
        <name>Mg(2+)</name>
        <dbReference type="ChEBI" id="CHEBI:18420"/>
    </cofactor>
    <text evidence="14 15">Manganese or magnesium. Binds 1 divalent metal ion per monomer in the absence of substrate. May bind a second metal ion after substrate binding.</text>
</comment>
<comment type="function">
    <text evidence="3 14 16">Endonuclease that specifically degrades the RNA of RNA-DNA hybrids.</text>
</comment>
<sequence length="247" mass="26490">MPLAGRGADGDHRTMPKPSPDSPRLLDLPAAPTRRIEAQARRRGATLVAGVDEAGRGPLAGPVVVAAVVFDGRAPKGLDDSKRLTAAERERLHDVILDRACVSVVVASRARIDRMNILRASLWGMTQAVRGLSRQPDYVLVDGNMLPPGLPCPGEAVIGGDGLSVSIAAASIVAKVTRDRLMQAVGRAYPDYGFDRHKGYSTRTHFAAIDRHGPCIHHRRSFAPVRIALGLEPTQTELFAPQPEPAE</sequence>
<dbReference type="PANTHER" id="PTHR10954:SF18">
    <property type="entry name" value="RIBONUCLEASE HII"/>
    <property type="match status" value="1"/>
</dbReference>
<dbReference type="PANTHER" id="PTHR10954">
    <property type="entry name" value="RIBONUCLEASE H2 SUBUNIT A"/>
    <property type="match status" value="1"/>
</dbReference>
<dbReference type="GO" id="GO:0005737">
    <property type="term" value="C:cytoplasm"/>
    <property type="evidence" value="ECO:0007669"/>
    <property type="project" value="UniProtKB-SubCell"/>
</dbReference>
<keyword evidence="11 14" id="KW-0255">Endonuclease</keyword>
<feature type="binding site" evidence="14 15">
    <location>
        <position position="52"/>
    </location>
    <ligand>
        <name>a divalent metal cation</name>
        <dbReference type="ChEBI" id="CHEBI:60240"/>
    </ligand>
</feature>
<evidence type="ECO:0000256" key="12">
    <source>
        <dbReference type="ARBA" id="ARBA00022801"/>
    </source>
</evidence>
<evidence type="ECO:0000256" key="11">
    <source>
        <dbReference type="ARBA" id="ARBA00022759"/>
    </source>
</evidence>
<gene>
    <name evidence="14" type="primary">rnhB</name>
    <name evidence="19" type="ORF">SAMN02982931_02165</name>
</gene>
<keyword evidence="9 14" id="KW-0540">Nuclease</keyword>
<evidence type="ECO:0000256" key="14">
    <source>
        <dbReference type="HAMAP-Rule" id="MF_00052"/>
    </source>
</evidence>
<dbReference type="Pfam" id="PF01351">
    <property type="entry name" value="RNase_HII"/>
    <property type="match status" value="1"/>
</dbReference>
<dbReference type="GO" id="GO:0043137">
    <property type="term" value="P:DNA replication, removal of RNA primer"/>
    <property type="evidence" value="ECO:0007669"/>
    <property type="project" value="TreeGrafter"/>
</dbReference>
<keyword evidence="20" id="KW-1185">Reference proteome</keyword>
<dbReference type="InterPro" id="IPR024567">
    <property type="entry name" value="RNase_HII/HIII_dom"/>
</dbReference>
<evidence type="ECO:0000256" key="13">
    <source>
        <dbReference type="ARBA" id="ARBA00023211"/>
    </source>
</evidence>
<evidence type="ECO:0000256" key="2">
    <source>
        <dbReference type="ARBA" id="ARBA00001946"/>
    </source>
</evidence>
<dbReference type="InterPro" id="IPR012337">
    <property type="entry name" value="RNaseH-like_sf"/>
</dbReference>
<evidence type="ECO:0000256" key="17">
    <source>
        <dbReference type="SAM" id="MobiDB-lite"/>
    </source>
</evidence>
<name>A0A1G6C7Z8_9HYPH</name>
<dbReference type="EC" id="3.1.26.4" evidence="6 14"/>
<comment type="similarity">
    <text evidence="5 14 16">Belongs to the RNase HII family.</text>
</comment>
<dbReference type="HAMAP" id="MF_00052_B">
    <property type="entry name" value="RNase_HII_B"/>
    <property type="match status" value="1"/>
</dbReference>
<dbReference type="CDD" id="cd07182">
    <property type="entry name" value="RNase_HII_bacteria_HII_like"/>
    <property type="match status" value="1"/>
</dbReference>
<dbReference type="Proteomes" id="UP000199071">
    <property type="component" value="Unassembled WGS sequence"/>
</dbReference>
<evidence type="ECO:0000256" key="15">
    <source>
        <dbReference type="PROSITE-ProRule" id="PRU01319"/>
    </source>
</evidence>
<dbReference type="Gene3D" id="3.30.420.10">
    <property type="entry name" value="Ribonuclease H-like superfamily/Ribonuclease H"/>
    <property type="match status" value="1"/>
</dbReference>
<keyword evidence="8 14" id="KW-0963">Cytoplasm</keyword>
<keyword evidence="12 14" id="KW-0378">Hydrolase</keyword>
<evidence type="ECO:0000256" key="16">
    <source>
        <dbReference type="RuleBase" id="RU003515"/>
    </source>
</evidence>
<dbReference type="GO" id="GO:0006298">
    <property type="term" value="P:mismatch repair"/>
    <property type="evidence" value="ECO:0007669"/>
    <property type="project" value="TreeGrafter"/>
</dbReference>
<dbReference type="PROSITE" id="PS51975">
    <property type="entry name" value="RNASE_H_2"/>
    <property type="match status" value="1"/>
</dbReference>
<evidence type="ECO:0000256" key="1">
    <source>
        <dbReference type="ARBA" id="ARBA00000077"/>
    </source>
</evidence>
<proteinExistence type="inferred from homology"/>
<evidence type="ECO:0000313" key="19">
    <source>
        <dbReference type="EMBL" id="SDB28934.1"/>
    </source>
</evidence>
<dbReference type="InterPro" id="IPR022898">
    <property type="entry name" value="RNase_HII"/>
</dbReference>
<evidence type="ECO:0000256" key="9">
    <source>
        <dbReference type="ARBA" id="ARBA00022722"/>
    </source>
</evidence>
<feature type="binding site" evidence="14 15">
    <location>
        <position position="53"/>
    </location>
    <ligand>
        <name>a divalent metal cation</name>
        <dbReference type="ChEBI" id="CHEBI:60240"/>
    </ligand>
</feature>
<evidence type="ECO:0000256" key="6">
    <source>
        <dbReference type="ARBA" id="ARBA00012180"/>
    </source>
</evidence>